<name>A0A2S6I2N2_9BACT</name>
<evidence type="ECO:0008006" key="4">
    <source>
        <dbReference type="Google" id="ProtNLM"/>
    </source>
</evidence>
<evidence type="ECO:0000313" key="2">
    <source>
        <dbReference type="EMBL" id="PPK85341.1"/>
    </source>
</evidence>
<keyword evidence="1" id="KW-0812">Transmembrane</keyword>
<organism evidence="2 3">
    <name type="scientific">Neolewinella xylanilytica</name>
    <dbReference type="NCBI Taxonomy" id="1514080"/>
    <lineage>
        <taxon>Bacteria</taxon>
        <taxon>Pseudomonadati</taxon>
        <taxon>Bacteroidota</taxon>
        <taxon>Saprospiria</taxon>
        <taxon>Saprospirales</taxon>
        <taxon>Lewinellaceae</taxon>
        <taxon>Neolewinella</taxon>
    </lineage>
</organism>
<gene>
    <name evidence="2" type="ORF">CLV84_2237</name>
</gene>
<keyword evidence="1" id="KW-0472">Membrane</keyword>
<reference evidence="2 3" key="1">
    <citation type="submission" date="2018-02" db="EMBL/GenBank/DDBJ databases">
        <title>Genomic Encyclopedia of Archaeal and Bacterial Type Strains, Phase II (KMG-II): from individual species to whole genera.</title>
        <authorList>
            <person name="Goeker M."/>
        </authorList>
    </citation>
    <scope>NUCLEOTIDE SEQUENCE [LARGE SCALE GENOMIC DNA]</scope>
    <source>
        <strain evidence="2 3">DSM 29526</strain>
    </source>
</reference>
<dbReference type="Proteomes" id="UP000237662">
    <property type="component" value="Unassembled WGS sequence"/>
</dbReference>
<evidence type="ECO:0000256" key="1">
    <source>
        <dbReference type="SAM" id="Phobius"/>
    </source>
</evidence>
<proteinExistence type="predicted"/>
<evidence type="ECO:0000313" key="3">
    <source>
        <dbReference type="Proteomes" id="UP000237662"/>
    </source>
</evidence>
<dbReference type="RefSeq" id="WP_262497205.1">
    <property type="nucleotide sequence ID" value="NZ_PTJC01000006.1"/>
</dbReference>
<keyword evidence="3" id="KW-1185">Reference proteome</keyword>
<feature type="transmembrane region" description="Helical" evidence="1">
    <location>
        <begin position="21"/>
        <end position="39"/>
    </location>
</feature>
<comment type="caution">
    <text evidence="2">The sequence shown here is derived from an EMBL/GenBank/DDBJ whole genome shotgun (WGS) entry which is preliminary data.</text>
</comment>
<sequence>MKDCCQPDEKPGPIKRVTRSLTIIVLTLLALAALVSVLIRMF</sequence>
<dbReference type="AlphaFoldDB" id="A0A2S6I2N2"/>
<dbReference type="EMBL" id="PTJC01000006">
    <property type="protein sequence ID" value="PPK85341.1"/>
    <property type="molecule type" value="Genomic_DNA"/>
</dbReference>
<protein>
    <recommendedName>
        <fullName evidence="4">DUF4044 domain-containing protein</fullName>
    </recommendedName>
</protein>
<accession>A0A2S6I2N2</accession>
<keyword evidence="1" id="KW-1133">Transmembrane helix</keyword>